<reference evidence="4" key="1">
    <citation type="submission" date="2018-04" db="EMBL/GenBank/DDBJ databases">
        <authorList>
            <person name="Liu S."/>
            <person name="Wang Z."/>
            <person name="Li J."/>
        </authorList>
    </citation>
    <scope>NUCLEOTIDE SEQUENCE [LARGE SCALE GENOMIC DNA]</scope>
    <source>
        <strain evidence="4">622</strain>
    </source>
</reference>
<organism evidence="3 4">
    <name type="scientific">Mycetocola zhujimingii</name>
    <dbReference type="NCBI Taxonomy" id="2079792"/>
    <lineage>
        <taxon>Bacteria</taxon>
        <taxon>Bacillati</taxon>
        <taxon>Actinomycetota</taxon>
        <taxon>Actinomycetes</taxon>
        <taxon>Micrococcales</taxon>
        <taxon>Microbacteriaceae</taxon>
        <taxon>Mycetocola</taxon>
    </lineage>
</organism>
<dbReference type="InterPro" id="IPR027417">
    <property type="entry name" value="P-loop_NTPase"/>
</dbReference>
<dbReference type="SUPFAM" id="SSF52540">
    <property type="entry name" value="P-loop containing nucleoside triphosphate hydrolases"/>
    <property type="match status" value="2"/>
</dbReference>
<evidence type="ECO:0000313" key="3">
    <source>
        <dbReference type="EMBL" id="PWC04526.1"/>
    </source>
</evidence>
<protein>
    <recommendedName>
        <fullName evidence="5">ABC transporter domain-containing protein</fullName>
    </recommendedName>
</protein>
<name>A0A2U1T9Z7_9MICO</name>
<dbReference type="RefSeq" id="WP_108963620.1">
    <property type="nucleotide sequence ID" value="NZ_QEFB01000018.1"/>
</dbReference>
<evidence type="ECO:0000256" key="1">
    <source>
        <dbReference type="ARBA" id="ARBA00022741"/>
    </source>
</evidence>
<sequence>MHLVGSLPDGARLVAVLGGVPEASGIPLIGAESLTIPFSTVGDNVLLGSESASGFFTRRRVLERRARELLEVVGLPVAPATPVLELDAVDQRIVELARALARRTDVVLVDDRLTLFHADEAARWYAAVARAAAVTPILVAVQSLADLRDVPAPIDAVLVMRDGGVAGVATPQESARLLDLLAGGVDEPAPVERVFGPVVLELESVTVTHPIQRRRPVVEGATLAVRSGEIVGLAGAESLVLGVFGASSGGEVSGEIRLDGQPVDLSSVAKAIAARVLFISEHPPAYDVGLIGGIPTSVSGESLARLARTGLIDPRRTYIPRRAPSMLLEALPGTRSRPSTGDMNEVLAGWAATPPRVALITEPFSGLGPAERDERRSLIEAIAAAGTAVILEAADPTQLLGLSNRILAQHGTRLVTELSGGDVTLRGLAALSIRTDIQR</sequence>
<evidence type="ECO:0008006" key="5">
    <source>
        <dbReference type="Google" id="ProtNLM"/>
    </source>
</evidence>
<gene>
    <name evidence="3" type="ORF">DF223_13755</name>
</gene>
<dbReference type="PANTHER" id="PTHR43790:SF8">
    <property type="entry name" value="SUGAR ABC TRANSPORTER ATP-BINDING PROTEIN"/>
    <property type="match status" value="1"/>
</dbReference>
<keyword evidence="4" id="KW-1185">Reference proteome</keyword>
<dbReference type="Proteomes" id="UP000244962">
    <property type="component" value="Unassembled WGS sequence"/>
</dbReference>
<dbReference type="InterPro" id="IPR050107">
    <property type="entry name" value="ABC_carbohydrate_import_ATPase"/>
</dbReference>
<accession>A0A2U1T9Z7</accession>
<comment type="caution">
    <text evidence="3">The sequence shown here is derived from an EMBL/GenBank/DDBJ whole genome shotgun (WGS) entry which is preliminary data.</text>
</comment>
<dbReference type="PANTHER" id="PTHR43790">
    <property type="entry name" value="CARBOHYDRATE TRANSPORT ATP-BINDING PROTEIN MG119-RELATED"/>
    <property type="match status" value="1"/>
</dbReference>
<dbReference type="AlphaFoldDB" id="A0A2U1T9Z7"/>
<evidence type="ECO:0000256" key="2">
    <source>
        <dbReference type="ARBA" id="ARBA00022840"/>
    </source>
</evidence>
<dbReference type="GO" id="GO:0005524">
    <property type="term" value="F:ATP binding"/>
    <property type="evidence" value="ECO:0007669"/>
    <property type="project" value="UniProtKB-KW"/>
</dbReference>
<keyword evidence="2" id="KW-0067">ATP-binding</keyword>
<dbReference type="Gene3D" id="3.40.50.300">
    <property type="entry name" value="P-loop containing nucleotide triphosphate hydrolases"/>
    <property type="match status" value="2"/>
</dbReference>
<proteinExistence type="predicted"/>
<dbReference type="EMBL" id="QEFB01000018">
    <property type="protein sequence ID" value="PWC04526.1"/>
    <property type="molecule type" value="Genomic_DNA"/>
</dbReference>
<evidence type="ECO:0000313" key="4">
    <source>
        <dbReference type="Proteomes" id="UP000244962"/>
    </source>
</evidence>
<keyword evidence="1" id="KW-0547">Nucleotide-binding</keyword>